<feature type="transmembrane region" description="Helical" evidence="1">
    <location>
        <begin position="118"/>
        <end position="139"/>
    </location>
</feature>
<dbReference type="Proteomes" id="UP000199682">
    <property type="component" value="Unassembled WGS sequence"/>
</dbReference>
<evidence type="ECO:0000256" key="1">
    <source>
        <dbReference type="SAM" id="Phobius"/>
    </source>
</evidence>
<dbReference type="Pfam" id="PF19545">
    <property type="entry name" value="DUF6069"/>
    <property type="match status" value="1"/>
</dbReference>
<feature type="transmembrane region" description="Helical" evidence="1">
    <location>
        <begin position="60"/>
        <end position="78"/>
    </location>
</feature>
<accession>A0A1G8UD95</accession>
<reference evidence="3" key="1">
    <citation type="submission" date="2016-10" db="EMBL/GenBank/DDBJ databases">
        <authorList>
            <person name="Varghese N."/>
            <person name="Submissions S."/>
        </authorList>
    </citation>
    <scope>NUCLEOTIDE SEQUENCE [LARGE SCALE GENOMIC DNA]</scope>
    <source>
        <strain evidence="3">DSM 44796</strain>
    </source>
</reference>
<dbReference type="InterPro" id="IPR045713">
    <property type="entry name" value="DUF6069"/>
</dbReference>
<name>A0A1G8UD95_9PSEU</name>
<evidence type="ECO:0000313" key="3">
    <source>
        <dbReference type="Proteomes" id="UP000199682"/>
    </source>
</evidence>
<dbReference type="EMBL" id="FNET01000002">
    <property type="protein sequence ID" value="SDJ51733.1"/>
    <property type="molecule type" value="Genomic_DNA"/>
</dbReference>
<dbReference type="RefSeq" id="WP_090004752.1">
    <property type="nucleotide sequence ID" value="NZ_FNET01000002.1"/>
</dbReference>
<keyword evidence="1" id="KW-0472">Membrane</keyword>
<keyword evidence="1" id="KW-1133">Transmembrane helix</keyword>
<feature type="transmembrane region" description="Helical" evidence="1">
    <location>
        <begin position="90"/>
        <end position="112"/>
    </location>
</feature>
<sequence length="144" mass="14638">MADTSFPTRSSVLAPSAGEVVVGLLGSAVISIAVNALIALVAGRFVPAGTERMGLALAEYAPATVIGILLGTLGWYLVRRSAGDPRRVLRVLVPVVVVLSWIPDLGILAGGAAVANSVALIAMHTVVAAATVPVLSRVLPLPVR</sequence>
<proteinExistence type="predicted"/>
<organism evidence="2 3">
    <name type="scientific">Lentzea albidocapillata subsp. violacea</name>
    <dbReference type="NCBI Taxonomy" id="128104"/>
    <lineage>
        <taxon>Bacteria</taxon>
        <taxon>Bacillati</taxon>
        <taxon>Actinomycetota</taxon>
        <taxon>Actinomycetes</taxon>
        <taxon>Pseudonocardiales</taxon>
        <taxon>Pseudonocardiaceae</taxon>
        <taxon>Lentzea</taxon>
    </lineage>
</organism>
<dbReference type="AlphaFoldDB" id="A0A1G8UD95"/>
<gene>
    <name evidence="2" type="ORF">SAMN04488074_102264</name>
</gene>
<evidence type="ECO:0000313" key="2">
    <source>
        <dbReference type="EMBL" id="SDJ51733.1"/>
    </source>
</evidence>
<keyword evidence="1" id="KW-0812">Transmembrane</keyword>
<feature type="transmembrane region" description="Helical" evidence="1">
    <location>
        <begin position="20"/>
        <end position="40"/>
    </location>
</feature>
<protein>
    <submittedName>
        <fullName evidence="2">PEP-CTERM protein-sorting domain-containing protein</fullName>
    </submittedName>
</protein>